<gene>
    <name evidence="1" type="ORF">L1987_80558</name>
</gene>
<reference evidence="2" key="1">
    <citation type="journal article" date="2022" name="Mol. Ecol. Resour.">
        <title>The genomes of chicory, endive, great burdock and yacon provide insights into Asteraceae palaeo-polyploidization history and plant inulin production.</title>
        <authorList>
            <person name="Fan W."/>
            <person name="Wang S."/>
            <person name="Wang H."/>
            <person name="Wang A."/>
            <person name="Jiang F."/>
            <person name="Liu H."/>
            <person name="Zhao H."/>
            <person name="Xu D."/>
            <person name="Zhang Y."/>
        </authorList>
    </citation>
    <scope>NUCLEOTIDE SEQUENCE [LARGE SCALE GENOMIC DNA]</scope>
    <source>
        <strain evidence="2">cv. Yunnan</strain>
    </source>
</reference>
<evidence type="ECO:0000313" key="1">
    <source>
        <dbReference type="EMBL" id="KAI3686869.1"/>
    </source>
</evidence>
<dbReference type="EMBL" id="CM042044">
    <property type="protein sequence ID" value="KAI3686869.1"/>
    <property type="molecule type" value="Genomic_DNA"/>
</dbReference>
<comment type="caution">
    <text evidence="1">The sequence shown here is derived from an EMBL/GenBank/DDBJ whole genome shotgun (WGS) entry which is preliminary data.</text>
</comment>
<reference evidence="1 2" key="2">
    <citation type="journal article" date="2022" name="Mol. Ecol. Resour.">
        <title>The genomes of chicory, endive, great burdock and yacon provide insights into Asteraceae paleo-polyploidization history and plant inulin production.</title>
        <authorList>
            <person name="Fan W."/>
            <person name="Wang S."/>
            <person name="Wang H."/>
            <person name="Wang A."/>
            <person name="Jiang F."/>
            <person name="Liu H."/>
            <person name="Zhao H."/>
            <person name="Xu D."/>
            <person name="Zhang Y."/>
        </authorList>
    </citation>
    <scope>NUCLEOTIDE SEQUENCE [LARGE SCALE GENOMIC DNA]</scope>
    <source>
        <strain evidence="2">cv. Yunnan</strain>
        <tissue evidence="1">Leaves</tissue>
    </source>
</reference>
<keyword evidence="2" id="KW-1185">Reference proteome</keyword>
<sequence>MAKSNLRDPSVIISGATLIQKQTPGTKVANSQFAIPVTFPIVRRSETFSGDTSTGLFPAPGQLQKASLASSLPREQKAPTNWSPQHTDRLILLVAENPRPNSSPTVNLHACLIAC</sequence>
<dbReference type="Proteomes" id="UP001056120">
    <property type="component" value="Linkage Group LG27"/>
</dbReference>
<proteinExistence type="predicted"/>
<name>A0ACB8YNG5_9ASTR</name>
<protein>
    <submittedName>
        <fullName evidence="1">Uncharacterized protein</fullName>
    </submittedName>
</protein>
<evidence type="ECO:0000313" key="2">
    <source>
        <dbReference type="Proteomes" id="UP001056120"/>
    </source>
</evidence>
<accession>A0ACB8YNG5</accession>
<organism evidence="1 2">
    <name type="scientific">Smallanthus sonchifolius</name>
    <dbReference type="NCBI Taxonomy" id="185202"/>
    <lineage>
        <taxon>Eukaryota</taxon>
        <taxon>Viridiplantae</taxon>
        <taxon>Streptophyta</taxon>
        <taxon>Embryophyta</taxon>
        <taxon>Tracheophyta</taxon>
        <taxon>Spermatophyta</taxon>
        <taxon>Magnoliopsida</taxon>
        <taxon>eudicotyledons</taxon>
        <taxon>Gunneridae</taxon>
        <taxon>Pentapetalae</taxon>
        <taxon>asterids</taxon>
        <taxon>campanulids</taxon>
        <taxon>Asterales</taxon>
        <taxon>Asteraceae</taxon>
        <taxon>Asteroideae</taxon>
        <taxon>Heliantheae alliance</taxon>
        <taxon>Millerieae</taxon>
        <taxon>Smallanthus</taxon>
    </lineage>
</organism>